<dbReference type="EMBL" id="JACEFB010000002">
    <property type="protein sequence ID" value="MBA2225684.1"/>
    <property type="molecule type" value="Genomic_DNA"/>
</dbReference>
<dbReference type="InterPro" id="IPR028098">
    <property type="entry name" value="Glyco_trans_4-like_N"/>
</dbReference>
<feature type="domain" description="Glycosyltransferase subfamily 4-like N-terminal" evidence="1">
    <location>
        <begin position="35"/>
        <end position="174"/>
    </location>
</feature>
<dbReference type="Proteomes" id="UP000542342">
    <property type="component" value="Unassembled WGS sequence"/>
</dbReference>
<protein>
    <submittedName>
        <fullName evidence="2">Glycosyltransferase</fullName>
    </submittedName>
</protein>
<keyword evidence="2" id="KW-0808">Transferase</keyword>
<proteinExistence type="predicted"/>
<dbReference type="Gene3D" id="3.40.50.2000">
    <property type="entry name" value="Glycogen Phosphorylase B"/>
    <property type="match status" value="2"/>
</dbReference>
<dbReference type="SUPFAM" id="SSF53756">
    <property type="entry name" value="UDP-Glycosyltransferase/glycogen phosphorylase"/>
    <property type="match status" value="1"/>
</dbReference>
<evidence type="ECO:0000313" key="2">
    <source>
        <dbReference type="EMBL" id="MBA2225684.1"/>
    </source>
</evidence>
<reference evidence="2 3" key="1">
    <citation type="submission" date="2020-07" db="EMBL/GenBank/DDBJ databases">
        <title>Thermogemmata thermophila gen. nov., sp. nov., a novel moderate thermophilic planctomycete from a Kamchatka hot spring.</title>
        <authorList>
            <person name="Elcheninov A.G."/>
            <person name="Podosokorskaya O.A."/>
            <person name="Kovaleva O.L."/>
            <person name="Novikov A."/>
            <person name="Bonch-Osmolovskaya E.A."/>
            <person name="Toshchakov S.V."/>
            <person name="Kublanov I.V."/>
        </authorList>
    </citation>
    <scope>NUCLEOTIDE SEQUENCE [LARGE SCALE GENOMIC DNA]</scope>
    <source>
        <strain evidence="2 3">2918</strain>
    </source>
</reference>
<dbReference type="AlphaFoldDB" id="A0A7V9AB87"/>
<keyword evidence="3" id="KW-1185">Reference proteome</keyword>
<dbReference type="RefSeq" id="WP_194537083.1">
    <property type="nucleotide sequence ID" value="NZ_JACEFB010000002.1"/>
</dbReference>
<name>A0A7V9AB87_9BACT</name>
<dbReference type="GO" id="GO:0016757">
    <property type="term" value="F:glycosyltransferase activity"/>
    <property type="evidence" value="ECO:0007669"/>
    <property type="project" value="UniProtKB-ARBA"/>
</dbReference>
<dbReference type="Pfam" id="PF13579">
    <property type="entry name" value="Glyco_trans_4_4"/>
    <property type="match status" value="1"/>
</dbReference>
<accession>A0A7V9AB87</accession>
<organism evidence="2 3">
    <name type="scientific">Thermogemmata fonticola</name>
    <dbReference type="NCBI Taxonomy" id="2755323"/>
    <lineage>
        <taxon>Bacteria</taxon>
        <taxon>Pseudomonadati</taxon>
        <taxon>Planctomycetota</taxon>
        <taxon>Planctomycetia</taxon>
        <taxon>Gemmatales</taxon>
        <taxon>Gemmataceae</taxon>
        <taxon>Thermogemmata</taxon>
    </lineage>
</organism>
<comment type="caution">
    <text evidence="2">The sequence shown here is derived from an EMBL/GenBank/DDBJ whole genome shotgun (WGS) entry which is preliminary data.</text>
</comment>
<sequence>MPDHPSSHGIGQSGVRPVVAVLTSQWTVSDWFWGTGQILRAWQALGHDVAVVLCGVGETLAQVWVQQAGGEVVRRRVRGFWDWRGLRQLGRWLQQRDVPLVLCQGAEAVGLALAARASGQRKSFAVVALEALPVGLGLRAWLLARAVRRADCVLLPARAAAGPYLRLGVLSDRLSWIAPVAEPFPPCLAPEASPLRLPPSAQLLLHFCTSDDDAGARQAIVIHDILRYNRPHLHLLVVAASEAQCHRLAAFARQLAFDDLRVHVLPVEQVGGWPSAGKAVLITSPHRSPAVAAAAMAQGAVVTGWQTPELAEMLGGDLAVGLAAEGKTAELAARVRRLIDDPLLLAAQGEAMRQRASHYTRQRMQTHLQGLYNDLQRMKVAAEDLSGSSRPTLSAHR</sequence>
<evidence type="ECO:0000313" key="3">
    <source>
        <dbReference type="Proteomes" id="UP000542342"/>
    </source>
</evidence>
<evidence type="ECO:0000259" key="1">
    <source>
        <dbReference type="Pfam" id="PF13579"/>
    </source>
</evidence>
<gene>
    <name evidence="2" type="ORF">H0921_05850</name>
</gene>